<evidence type="ECO:0000259" key="7">
    <source>
        <dbReference type="PROSITE" id="PS50850"/>
    </source>
</evidence>
<evidence type="ECO:0000256" key="3">
    <source>
        <dbReference type="ARBA" id="ARBA00022989"/>
    </source>
</evidence>
<evidence type="ECO:0000256" key="4">
    <source>
        <dbReference type="ARBA" id="ARBA00023136"/>
    </source>
</evidence>
<evidence type="ECO:0000256" key="2">
    <source>
        <dbReference type="ARBA" id="ARBA00022692"/>
    </source>
</evidence>
<sequence>MTHPNLEEIITPPPPVATATPLRGSQEEEIDVSDDDKNQATCTETDIKPGELTPRATMLTTSSSWPCPPDQIYNRFSPKRKAAITAVCSFCGFLAPASSTAILAAIPEVADTFKTGGPVIDLSNAFFMLFMGLSPLFWGPYGQIYGRRCASLTSAILFTIFSAGSALAPNLAAFFAFRILTAIQGTAFLVIGSACIGDIYHPTERGTALAWFLSGTLAGPAFGPFLGGILVTHASWRHVLWLQTGLGGVGVLGIALLLPETTHYRRCVELTGLTRGEKGKKLWAWMNPTRVVRLFRYPNLMAAAVAAASLIWNMYSLLTPIRYVLNPRFHLTSPAEVGLFYLAPGFGYVLGTFGGGRWADRTVRIWMKKRNGQRIPEDRLRSSLPFMGIVIPLCIVTYGWTIEKRVGGVALPVVVMFLQGVAQLFCFPSLNTYCLDVFQSRSAEVVAGNYVARYLAAALASAVCLPAIDRVGIGAYSTLSAAFLVASAALIWLTAEFGEDWRNKVDEKRKAKRKAKRQSQERGPVVVVSAKGNEELV</sequence>
<feature type="transmembrane region" description="Helical" evidence="6">
    <location>
        <begin position="474"/>
        <end position="495"/>
    </location>
</feature>
<feature type="transmembrane region" description="Helical" evidence="6">
    <location>
        <begin position="150"/>
        <end position="168"/>
    </location>
</feature>
<feature type="transmembrane region" description="Helical" evidence="6">
    <location>
        <begin position="238"/>
        <end position="258"/>
    </location>
</feature>
<feature type="domain" description="Major facilitator superfamily (MFS) profile" evidence="7">
    <location>
        <begin position="84"/>
        <end position="498"/>
    </location>
</feature>
<dbReference type="InterPro" id="IPR036259">
    <property type="entry name" value="MFS_trans_sf"/>
</dbReference>
<feature type="transmembrane region" description="Helical" evidence="6">
    <location>
        <begin position="451"/>
        <end position="468"/>
    </location>
</feature>
<dbReference type="InterPro" id="IPR020846">
    <property type="entry name" value="MFS_dom"/>
</dbReference>
<evidence type="ECO:0000256" key="5">
    <source>
        <dbReference type="SAM" id="MobiDB-lite"/>
    </source>
</evidence>
<dbReference type="InterPro" id="IPR011701">
    <property type="entry name" value="MFS"/>
</dbReference>
<feature type="transmembrane region" description="Helical" evidence="6">
    <location>
        <begin position="406"/>
        <end position="430"/>
    </location>
</feature>
<proteinExistence type="predicted"/>
<comment type="subcellular location">
    <subcellularLocation>
        <location evidence="1">Membrane</location>
        <topology evidence="1">Multi-pass membrane protein</topology>
    </subcellularLocation>
</comment>
<evidence type="ECO:0000313" key="9">
    <source>
        <dbReference type="Proteomes" id="UP001492380"/>
    </source>
</evidence>
<keyword evidence="9" id="KW-1185">Reference proteome</keyword>
<dbReference type="Proteomes" id="UP001492380">
    <property type="component" value="Unassembled WGS sequence"/>
</dbReference>
<protein>
    <submittedName>
        <fullName evidence="8">Major facilitator superfamily domain-containing protein</fullName>
    </submittedName>
</protein>
<dbReference type="SUPFAM" id="SSF103473">
    <property type="entry name" value="MFS general substrate transporter"/>
    <property type="match status" value="1"/>
</dbReference>
<reference evidence="8 9" key="1">
    <citation type="submission" date="2024-04" db="EMBL/GenBank/DDBJ databases">
        <title>Phyllosticta paracitricarpa is synonymous to the EU quarantine fungus P. citricarpa based on phylogenomic analyses.</title>
        <authorList>
            <consortium name="Lawrence Berkeley National Laboratory"/>
            <person name="Van Ingen-Buijs V.A."/>
            <person name="Van Westerhoven A.C."/>
            <person name="Haridas S."/>
            <person name="Skiadas P."/>
            <person name="Martin F."/>
            <person name="Groenewald J.Z."/>
            <person name="Crous P.W."/>
            <person name="Seidl M.F."/>
        </authorList>
    </citation>
    <scope>NUCLEOTIDE SEQUENCE [LARGE SCALE GENOMIC DNA]</scope>
    <source>
        <strain evidence="8 9">CBS 123374</strain>
    </source>
</reference>
<feature type="transmembrane region" description="Helical" evidence="6">
    <location>
        <begin position="82"/>
        <end position="106"/>
    </location>
</feature>
<feature type="transmembrane region" description="Helical" evidence="6">
    <location>
        <begin position="118"/>
        <end position="138"/>
    </location>
</feature>
<feature type="transmembrane region" description="Helical" evidence="6">
    <location>
        <begin position="338"/>
        <end position="359"/>
    </location>
</feature>
<feature type="transmembrane region" description="Helical" evidence="6">
    <location>
        <begin position="380"/>
        <end position="400"/>
    </location>
</feature>
<dbReference type="Gene3D" id="1.20.1250.20">
    <property type="entry name" value="MFS general substrate transporter like domains"/>
    <property type="match status" value="1"/>
</dbReference>
<organism evidence="8 9">
    <name type="scientific">Phyllosticta capitalensis</name>
    <dbReference type="NCBI Taxonomy" id="121624"/>
    <lineage>
        <taxon>Eukaryota</taxon>
        <taxon>Fungi</taxon>
        <taxon>Dikarya</taxon>
        <taxon>Ascomycota</taxon>
        <taxon>Pezizomycotina</taxon>
        <taxon>Dothideomycetes</taxon>
        <taxon>Dothideomycetes incertae sedis</taxon>
        <taxon>Botryosphaeriales</taxon>
        <taxon>Phyllostictaceae</taxon>
        <taxon>Phyllosticta</taxon>
    </lineage>
</organism>
<evidence type="ECO:0000256" key="6">
    <source>
        <dbReference type="SAM" id="Phobius"/>
    </source>
</evidence>
<accession>A0ABR1Z5A4</accession>
<evidence type="ECO:0000256" key="1">
    <source>
        <dbReference type="ARBA" id="ARBA00004141"/>
    </source>
</evidence>
<gene>
    <name evidence="8" type="ORF">HDK90DRAFT_36393</name>
</gene>
<feature type="transmembrane region" description="Helical" evidence="6">
    <location>
        <begin position="300"/>
        <end position="318"/>
    </location>
</feature>
<comment type="caution">
    <text evidence="8">The sequence shown here is derived from an EMBL/GenBank/DDBJ whole genome shotgun (WGS) entry which is preliminary data.</text>
</comment>
<feature type="region of interest" description="Disordered" evidence="5">
    <location>
        <begin position="1"/>
        <end position="42"/>
    </location>
</feature>
<dbReference type="PROSITE" id="PS50850">
    <property type="entry name" value="MFS"/>
    <property type="match status" value="1"/>
</dbReference>
<keyword evidence="4 6" id="KW-0472">Membrane</keyword>
<name>A0ABR1Z5A4_9PEZI</name>
<dbReference type="PANTHER" id="PTHR23502">
    <property type="entry name" value="MAJOR FACILITATOR SUPERFAMILY"/>
    <property type="match status" value="1"/>
</dbReference>
<dbReference type="EMBL" id="JBBWRZ010000001">
    <property type="protein sequence ID" value="KAK8247225.1"/>
    <property type="molecule type" value="Genomic_DNA"/>
</dbReference>
<dbReference type="Pfam" id="PF07690">
    <property type="entry name" value="MFS_1"/>
    <property type="match status" value="1"/>
</dbReference>
<evidence type="ECO:0000313" key="8">
    <source>
        <dbReference type="EMBL" id="KAK8247225.1"/>
    </source>
</evidence>
<dbReference type="PANTHER" id="PTHR23502:SF64">
    <property type="entry name" value="TRANSPORTER, PUTATIVE (AFU_ORTHOLOGUE AFUA_3G11760)-RELATED"/>
    <property type="match status" value="1"/>
</dbReference>
<keyword evidence="3 6" id="KW-1133">Transmembrane helix</keyword>
<feature type="transmembrane region" description="Helical" evidence="6">
    <location>
        <begin position="174"/>
        <end position="196"/>
    </location>
</feature>
<keyword evidence="2 6" id="KW-0812">Transmembrane</keyword>
<feature type="transmembrane region" description="Helical" evidence="6">
    <location>
        <begin position="208"/>
        <end position="232"/>
    </location>
</feature>